<dbReference type="NCBIfam" id="NF001236">
    <property type="entry name" value="PRK00203.1"/>
    <property type="match status" value="1"/>
</dbReference>
<evidence type="ECO:0000313" key="13">
    <source>
        <dbReference type="Proteomes" id="UP000075578"/>
    </source>
</evidence>
<dbReference type="PATRIC" id="fig|1705564.3.peg.1011"/>
<evidence type="ECO:0000256" key="4">
    <source>
        <dbReference type="ARBA" id="ARBA00011245"/>
    </source>
</evidence>
<dbReference type="GO" id="GO:0046872">
    <property type="term" value="F:metal ion binding"/>
    <property type="evidence" value="ECO:0007669"/>
    <property type="project" value="UniProtKB-KW"/>
</dbReference>
<dbReference type="Proteomes" id="UP000075578">
    <property type="component" value="Unassembled WGS sequence"/>
</dbReference>
<evidence type="ECO:0000256" key="5">
    <source>
        <dbReference type="ARBA" id="ARBA00012180"/>
    </source>
</evidence>
<protein>
    <recommendedName>
        <fullName evidence="5">ribonuclease H</fullName>
        <ecNumber evidence="5">3.1.26.4</ecNumber>
    </recommendedName>
</protein>
<feature type="domain" description="RNase H type-1" evidence="11">
    <location>
        <begin position="1"/>
        <end position="145"/>
    </location>
</feature>
<keyword evidence="10" id="KW-0460">Magnesium</keyword>
<comment type="subunit">
    <text evidence="4">Monomer.</text>
</comment>
<dbReference type="Pfam" id="PF00075">
    <property type="entry name" value="RNase_H"/>
    <property type="match status" value="1"/>
</dbReference>
<dbReference type="PANTHER" id="PTHR10642">
    <property type="entry name" value="RIBONUCLEASE H1"/>
    <property type="match status" value="1"/>
</dbReference>
<gene>
    <name evidence="12" type="ORF">AMQ74_00981</name>
</gene>
<evidence type="ECO:0000256" key="8">
    <source>
        <dbReference type="ARBA" id="ARBA00022759"/>
    </source>
</evidence>
<dbReference type="InterPro" id="IPR022892">
    <property type="entry name" value="RNaseHI"/>
</dbReference>
<dbReference type="PANTHER" id="PTHR10642:SF26">
    <property type="entry name" value="RIBONUCLEASE H1"/>
    <property type="match status" value="1"/>
</dbReference>
<comment type="caution">
    <text evidence="12">The sequence shown here is derived from an EMBL/GenBank/DDBJ whole genome shotgun (WGS) entry which is preliminary data.</text>
</comment>
<evidence type="ECO:0000256" key="1">
    <source>
        <dbReference type="ARBA" id="ARBA00000077"/>
    </source>
</evidence>
<sequence>MIDIYTDGGSSGNPGPGGWAYVILYAGETLDRRSGGESLTTNNRMELEAVIQALEFLQKRTRQKKEHIRVHTDSQYVKQGVTHWIHTWLKNGWKTSNRQAVKNQELWERLWELSQNFEIQWEWIKGHAGDLYNEACDRMVQQEIQKFRRNTSKS</sequence>
<dbReference type="Gene3D" id="3.30.420.10">
    <property type="entry name" value="Ribonuclease H-like superfamily/Ribonuclease H"/>
    <property type="match status" value="1"/>
</dbReference>
<keyword evidence="9" id="KW-0378">Hydrolase</keyword>
<evidence type="ECO:0000313" key="12">
    <source>
        <dbReference type="EMBL" id="KYC51805.1"/>
    </source>
</evidence>
<dbReference type="GO" id="GO:0043137">
    <property type="term" value="P:DNA replication, removal of RNA primer"/>
    <property type="evidence" value="ECO:0007669"/>
    <property type="project" value="TreeGrafter"/>
</dbReference>
<dbReference type="GO" id="GO:0003676">
    <property type="term" value="F:nucleic acid binding"/>
    <property type="evidence" value="ECO:0007669"/>
    <property type="project" value="InterPro"/>
</dbReference>
<keyword evidence="8" id="KW-0255">Endonuclease</keyword>
<evidence type="ECO:0000256" key="3">
    <source>
        <dbReference type="ARBA" id="ARBA00005300"/>
    </source>
</evidence>
<dbReference type="EMBL" id="LNGD01000053">
    <property type="protein sequence ID" value="KYC51805.1"/>
    <property type="molecule type" value="Genomic_DNA"/>
</dbReference>
<comment type="catalytic activity">
    <reaction evidence="1">
        <text>Endonucleolytic cleavage to 5'-phosphomonoester.</text>
        <dbReference type="EC" id="3.1.26.4"/>
    </reaction>
</comment>
<proteinExistence type="inferred from homology"/>
<accession>A0A150J3W3</accession>
<dbReference type="SUPFAM" id="SSF53098">
    <property type="entry name" value="Ribonuclease H-like"/>
    <property type="match status" value="1"/>
</dbReference>
<evidence type="ECO:0000256" key="2">
    <source>
        <dbReference type="ARBA" id="ARBA00001946"/>
    </source>
</evidence>
<name>A0A150J3W3_9EURY</name>
<dbReference type="HAMAP" id="MF_00042">
    <property type="entry name" value="RNase_H"/>
    <property type="match status" value="1"/>
</dbReference>
<dbReference type="InterPro" id="IPR012337">
    <property type="entry name" value="RNaseH-like_sf"/>
</dbReference>
<dbReference type="GO" id="GO:0004523">
    <property type="term" value="F:RNA-DNA hybrid ribonuclease activity"/>
    <property type="evidence" value="ECO:0007669"/>
    <property type="project" value="UniProtKB-EC"/>
</dbReference>
<dbReference type="PROSITE" id="PS50879">
    <property type="entry name" value="RNASE_H_1"/>
    <property type="match status" value="1"/>
</dbReference>
<dbReference type="EC" id="3.1.26.4" evidence="5"/>
<evidence type="ECO:0000256" key="10">
    <source>
        <dbReference type="ARBA" id="ARBA00022842"/>
    </source>
</evidence>
<dbReference type="InterPro" id="IPR002156">
    <property type="entry name" value="RNaseH_domain"/>
</dbReference>
<comment type="cofactor">
    <cofactor evidence="2">
        <name>Mg(2+)</name>
        <dbReference type="ChEBI" id="CHEBI:18420"/>
    </cofactor>
</comment>
<dbReference type="InterPro" id="IPR050092">
    <property type="entry name" value="RNase_H"/>
</dbReference>
<dbReference type="AlphaFoldDB" id="A0A150J3W3"/>
<evidence type="ECO:0000256" key="7">
    <source>
        <dbReference type="ARBA" id="ARBA00022723"/>
    </source>
</evidence>
<dbReference type="InterPro" id="IPR036397">
    <property type="entry name" value="RNaseH_sf"/>
</dbReference>
<dbReference type="CDD" id="cd09278">
    <property type="entry name" value="RNase_HI_prokaryote_like"/>
    <property type="match status" value="1"/>
</dbReference>
<evidence type="ECO:0000256" key="6">
    <source>
        <dbReference type="ARBA" id="ARBA00022722"/>
    </source>
</evidence>
<comment type="similarity">
    <text evidence="3">Belongs to the RNase H family.</text>
</comment>
<evidence type="ECO:0000259" key="11">
    <source>
        <dbReference type="PROSITE" id="PS50879"/>
    </source>
</evidence>
<evidence type="ECO:0000256" key="9">
    <source>
        <dbReference type="ARBA" id="ARBA00022801"/>
    </source>
</evidence>
<reference evidence="12 13" key="1">
    <citation type="journal article" date="2016" name="ISME J.">
        <title>Chasing the elusive Euryarchaeota class WSA2: genomes reveal a uniquely fastidious methyl-reducing methanogen.</title>
        <authorList>
            <person name="Nobu M.K."/>
            <person name="Narihiro T."/>
            <person name="Kuroda K."/>
            <person name="Mei R."/>
            <person name="Liu W.T."/>
        </authorList>
    </citation>
    <scope>NUCLEOTIDE SEQUENCE [LARGE SCALE GENOMIC DNA]</scope>
    <source>
        <strain evidence="12">U1lsi0528_Bin089</strain>
    </source>
</reference>
<keyword evidence="7" id="KW-0479">Metal-binding</keyword>
<organism evidence="12 13">
    <name type="scientific">Candidatus Methanofastidiosum methylothiophilum</name>
    <dbReference type="NCBI Taxonomy" id="1705564"/>
    <lineage>
        <taxon>Archaea</taxon>
        <taxon>Methanobacteriati</taxon>
        <taxon>Methanobacteriota</taxon>
        <taxon>Stenosarchaea group</taxon>
        <taxon>Candidatus Methanofastidiosia</taxon>
        <taxon>Candidatus Methanofastidiosales</taxon>
        <taxon>Candidatus Methanofastidiosaceae</taxon>
        <taxon>Candidatus Methanofastidiosum</taxon>
    </lineage>
</organism>
<keyword evidence="6" id="KW-0540">Nuclease</keyword>